<evidence type="ECO:0000313" key="2">
    <source>
        <dbReference type="Proteomes" id="UP001262889"/>
    </source>
</evidence>
<gene>
    <name evidence="1" type="ORF">RM553_14650</name>
</gene>
<accession>A0ABU3CCL0</accession>
<sequence>MAKGYMYIVVCSDGSYYTGSTKFLKKGYNIITEQEHDIQLKDYQLNYYIMKNIAG</sequence>
<proteinExistence type="predicted"/>
<protein>
    <submittedName>
        <fullName evidence="1">Uncharacterized protein</fullName>
    </submittedName>
</protein>
<name>A0ABU3CCL0_9FLAO</name>
<evidence type="ECO:0000313" key="1">
    <source>
        <dbReference type="EMBL" id="MDT0644074.1"/>
    </source>
</evidence>
<organism evidence="1 2">
    <name type="scientific">Autumnicola tepida</name>
    <dbReference type="NCBI Taxonomy" id="3075595"/>
    <lineage>
        <taxon>Bacteria</taxon>
        <taxon>Pseudomonadati</taxon>
        <taxon>Bacteroidota</taxon>
        <taxon>Flavobacteriia</taxon>
        <taxon>Flavobacteriales</taxon>
        <taxon>Flavobacteriaceae</taxon>
        <taxon>Autumnicola</taxon>
    </lineage>
</organism>
<keyword evidence="2" id="KW-1185">Reference proteome</keyword>
<dbReference type="EMBL" id="JAVRHQ010000020">
    <property type="protein sequence ID" value="MDT0644074.1"/>
    <property type="molecule type" value="Genomic_DNA"/>
</dbReference>
<reference evidence="1 2" key="1">
    <citation type="submission" date="2023-09" db="EMBL/GenBank/DDBJ databases">
        <authorList>
            <person name="Rey-Velasco X."/>
        </authorList>
    </citation>
    <scope>NUCLEOTIDE SEQUENCE [LARGE SCALE GENOMIC DNA]</scope>
    <source>
        <strain evidence="1 2">F363</strain>
    </source>
</reference>
<dbReference type="Proteomes" id="UP001262889">
    <property type="component" value="Unassembled WGS sequence"/>
</dbReference>
<comment type="caution">
    <text evidence="1">The sequence shown here is derived from an EMBL/GenBank/DDBJ whole genome shotgun (WGS) entry which is preliminary data.</text>
</comment>